<evidence type="ECO:0000256" key="2">
    <source>
        <dbReference type="ARBA" id="ARBA00022679"/>
    </source>
</evidence>
<evidence type="ECO:0000256" key="5">
    <source>
        <dbReference type="ARBA" id="ARBA00022840"/>
    </source>
</evidence>
<dbReference type="Proteomes" id="UP000824120">
    <property type="component" value="Chromosome 1"/>
</dbReference>
<evidence type="ECO:0000256" key="4">
    <source>
        <dbReference type="ARBA" id="ARBA00022741"/>
    </source>
</evidence>
<accession>A0A9J6AZJ8</accession>
<evidence type="ECO:0000313" key="7">
    <source>
        <dbReference type="Proteomes" id="UP000824120"/>
    </source>
</evidence>
<sequence length="84" mass="9958">MQVYKRFKIVTNKITYAEKLGVRLYLLGIHIQKRQFSLILILYVAKMNTFINNNKKFNKKKVVFIMGAIGTRKSRLFVDRATKF</sequence>
<keyword evidence="7" id="KW-1185">Reference proteome</keyword>
<dbReference type="Gene3D" id="3.40.50.300">
    <property type="entry name" value="P-loop containing nucleotide triphosphate hydrolases"/>
    <property type="match status" value="1"/>
</dbReference>
<dbReference type="GO" id="GO:0006400">
    <property type="term" value="P:tRNA modification"/>
    <property type="evidence" value="ECO:0007669"/>
    <property type="project" value="TreeGrafter"/>
</dbReference>
<gene>
    <name evidence="6" type="ORF">H5410_001635</name>
</gene>
<keyword evidence="3" id="KW-0203">Cytokinin biosynthesis</keyword>
<dbReference type="PANTHER" id="PTHR11088">
    <property type="entry name" value="TRNA DIMETHYLALLYLTRANSFERASE"/>
    <property type="match status" value="1"/>
</dbReference>
<comment type="caution">
    <text evidence="6">The sequence shown here is derived from an EMBL/GenBank/DDBJ whole genome shotgun (WGS) entry which is preliminary data.</text>
</comment>
<name>A0A9J6AZJ8_SOLCO</name>
<dbReference type="AlphaFoldDB" id="A0A9J6AZJ8"/>
<dbReference type="InterPro" id="IPR027417">
    <property type="entry name" value="P-loop_NTPase"/>
</dbReference>
<dbReference type="PANTHER" id="PTHR11088:SF73">
    <property type="entry name" value="PHOSPHORIBULOKINASE_URIDINE KINASE DOMAIN-CONTAINING PROTEIN"/>
    <property type="match status" value="1"/>
</dbReference>
<keyword evidence="2" id="KW-0808">Transferase</keyword>
<evidence type="ECO:0000313" key="6">
    <source>
        <dbReference type="EMBL" id="KAG5629918.1"/>
    </source>
</evidence>
<comment type="similarity">
    <text evidence="1">Belongs to the IPP transferase family.</text>
</comment>
<proteinExistence type="inferred from homology"/>
<dbReference type="EMBL" id="JACXVP010000001">
    <property type="protein sequence ID" value="KAG5629918.1"/>
    <property type="molecule type" value="Genomic_DNA"/>
</dbReference>
<reference evidence="6 7" key="1">
    <citation type="submission" date="2020-09" db="EMBL/GenBank/DDBJ databases">
        <title>De no assembly of potato wild relative species, Solanum commersonii.</title>
        <authorList>
            <person name="Cho K."/>
        </authorList>
    </citation>
    <scope>NUCLEOTIDE SEQUENCE [LARGE SCALE GENOMIC DNA]</scope>
    <source>
        <strain evidence="6">LZ3.2</strain>
        <tissue evidence="6">Leaf</tissue>
    </source>
</reference>
<dbReference type="GO" id="GO:0009691">
    <property type="term" value="P:cytokinin biosynthetic process"/>
    <property type="evidence" value="ECO:0007669"/>
    <property type="project" value="UniProtKB-KW"/>
</dbReference>
<organism evidence="6 7">
    <name type="scientific">Solanum commersonii</name>
    <name type="common">Commerson's wild potato</name>
    <name type="synonym">Commerson's nightshade</name>
    <dbReference type="NCBI Taxonomy" id="4109"/>
    <lineage>
        <taxon>Eukaryota</taxon>
        <taxon>Viridiplantae</taxon>
        <taxon>Streptophyta</taxon>
        <taxon>Embryophyta</taxon>
        <taxon>Tracheophyta</taxon>
        <taxon>Spermatophyta</taxon>
        <taxon>Magnoliopsida</taxon>
        <taxon>eudicotyledons</taxon>
        <taxon>Gunneridae</taxon>
        <taxon>Pentapetalae</taxon>
        <taxon>asterids</taxon>
        <taxon>lamiids</taxon>
        <taxon>Solanales</taxon>
        <taxon>Solanaceae</taxon>
        <taxon>Solanoideae</taxon>
        <taxon>Solaneae</taxon>
        <taxon>Solanum</taxon>
    </lineage>
</organism>
<evidence type="ECO:0000256" key="1">
    <source>
        <dbReference type="ARBA" id="ARBA00005842"/>
    </source>
</evidence>
<dbReference type="InterPro" id="IPR039657">
    <property type="entry name" value="Dimethylallyltransferase"/>
</dbReference>
<keyword evidence="4" id="KW-0547">Nucleotide-binding</keyword>
<dbReference type="GO" id="GO:0005739">
    <property type="term" value="C:mitochondrion"/>
    <property type="evidence" value="ECO:0007669"/>
    <property type="project" value="TreeGrafter"/>
</dbReference>
<dbReference type="GO" id="GO:0052381">
    <property type="term" value="F:tRNA dimethylallyltransferase activity"/>
    <property type="evidence" value="ECO:0007669"/>
    <property type="project" value="TreeGrafter"/>
</dbReference>
<dbReference type="GO" id="GO:0005524">
    <property type="term" value="F:ATP binding"/>
    <property type="evidence" value="ECO:0007669"/>
    <property type="project" value="UniProtKB-KW"/>
</dbReference>
<protein>
    <submittedName>
        <fullName evidence="6">Uncharacterized protein</fullName>
    </submittedName>
</protein>
<evidence type="ECO:0000256" key="3">
    <source>
        <dbReference type="ARBA" id="ARBA00022712"/>
    </source>
</evidence>
<keyword evidence="5" id="KW-0067">ATP-binding</keyword>